<reference evidence="2" key="1">
    <citation type="submission" date="2019-08" db="EMBL/GenBank/DDBJ databases">
        <authorList>
            <person name="Kucharzyk K."/>
            <person name="Murdoch R.W."/>
            <person name="Higgins S."/>
            <person name="Loffler F."/>
        </authorList>
    </citation>
    <scope>NUCLEOTIDE SEQUENCE</scope>
</reference>
<protein>
    <recommendedName>
        <fullName evidence="1">HMA domain-containing protein</fullName>
    </recommendedName>
</protein>
<dbReference type="CDD" id="cd00371">
    <property type="entry name" value="HMA"/>
    <property type="match status" value="1"/>
</dbReference>
<dbReference type="InterPro" id="IPR036163">
    <property type="entry name" value="HMA_dom_sf"/>
</dbReference>
<organism evidence="2">
    <name type="scientific">bioreactor metagenome</name>
    <dbReference type="NCBI Taxonomy" id="1076179"/>
    <lineage>
        <taxon>unclassified sequences</taxon>
        <taxon>metagenomes</taxon>
        <taxon>ecological metagenomes</taxon>
    </lineage>
</organism>
<dbReference type="EMBL" id="VSSQ01004346">
    <property type="protein sequence ID" value="MPM24807.1"/>
    <property type="molecule type" value="Genomic_DNA"/>
</dbReference>
<accession>A0A644Y9F8</accession>
<feature type="domain" description="HMA" evidence="1">
    <location>
        <begin position="1"/>
        <end position="67"/>
    </location>
</feature>
<dbReference type="SUPFAM" id="SSF55008">
    <property type="entry name" value="HMA, heavy metal-associated domain"/>
    <property type="match status" value="1"/>
</dbReference>
<dbReference type="AlphaFoldDB" id="A0A644Y9F8"/>
<dbReference type="Pfam" id="PF00403">
    <property type="entry name" value="HMA"/>
    <property type="match status" value="1"/>
</dbReference>
<sequence>MKSVLKIANLNTNKDVINIREAISHNEGVVACEINLDKQEVNVVYDDKSIRVDEIAISIEEAGYSVI</sequence>
<gene>
    <name evidence="2" type="ORF">SDC9_71292</name>
</gene>
<dbReference type="InterPro" id="IPR006121">
    <property type="entry name" value="HMA_dom"/>
</dbReference>
<dbReference type="GO" id="GO:0046872">
    <property type="term" value="F:metal ion binding"/>
    <property type="evidence" value="ECO:0007669"/>
    <property type="project" value="InterPro"/>
</dbReference>
<comment type="caution">
    <text evidence="2">The sequence shown here is derived from an EMBL/GenBank/DDBJ whole genome shotgun (WGS) entry which is preliminary data.</text>
</comment>
<evidence type="ECO:0000259" key="1">
    <source>
        <dbReference type="PROSITE" id="PS50846"/>
    </source>
</evidence>
<evidence type="ECO:0000313" key="2">
    <source>
        <dbReference type="EMBL" id="MPM24807.1"/>
    </source>
</evidence>
<dbReference type="Gene3D" id="3.30.70.100">
    <property type="match status" value="1"/>
</dbReference>
<name>A0A644Y9F8_9ZZZZ</name>
<proteinExistence type="predicted"/>
<dbReference type="PROSITE" id="PS50846">
    <property type="entry name" value="HMA_2"/>
    <property type="match status" value="1"/>
</dbReference>